<keyword evidence="9 10" id="KW-0961">Cell wall biogenesis/degradation</keyword>
<evidence type="ECO:0000313" key="19">
    <source>
        <dbReference type="Proteomes" id="UP000094714"/>
    </source>
</evidence>
<evidence type="ECO:0000256" key="11">
    <source>
        <dbReference type="RuleBase" id="RU004136"/>
    </source>
</evidence>
<keyword evidence="6 10" id="KW-0133">Cell shape</keyword>
<dbReference type="InterPro" id="IPR005863">
    <property type="entry name" value="UDP-N-AcMur_synth"/>
</dbReference>
<dbReference type="RefSeq" id="WP_003686468.1">
    <property type="nucleotide sequence ID" value="NZ_AP024320.1"/>
</dbReference>
<evidence type="ECO:0000313" key="22">
    <source>
        <dbReference type="Proteomes" id="UP000503169"/>
    </source>
</evidence>
<dbReference type="GO" id="GO:0051301">
    <property type="term" value="P:cell division"/>
    <property type="evidence" value="ECO:0007669"/>
    <property type="project" value="UniProtKB-KW"/>
</dbReference>
<dbReference type="InterPro" id="IPR036615">
    <property type="entry name" value="Mur_ligase_C_dom_sf"/>
</dbReference>
<evidence type="ECO:0000313" key="18">
    <source>
        <dbReference type="EMBL" id="QIX57860.1"/>
    </source>
</evidence>
<protein>
    <recommendedName>
        <fullName evidence="10 11">UDP-N-acetylmuramoyl-tripeptide--D-alanyl-D-alanine ligase</fullName>
        <ecNumber evidence="10 11">6.3.2.10</ecNumber>
    </recommendedName>
    <alternativeName>
        <fullName evidence="10">D-alanyl-D-alanine-adding enzyme</fullName>
    </alternativeName>
</protein>
<keyword evidence="5 10" id="KW-0067">ATP-binding</keyword>
<dbReference type="InterPro" id="IPR013221">
    <property type="entry name" value="Mur_ligase_cen"/>
</dbReference>
<dbReference type="GO" id="GO:0005737">
    <property type="term" value="C:cytoplasm"/>
    <property type="evidence" value="ECO:0007669"/>
    <property type="project" value="UniProtKB-SubCell"/>
</dbReference>
<dbReference type="HAMAP" id="MF_02019">
    <property type="entry name" value="MurF"/>
    <property type="match status" value="1"/>
</dbReference>
<evidence type="ECO:0000256" key="8">
    <source>
        <dbReference type="ARBA" id="ARBA00023306"/>
    </source>
</evidence>
<dbReference type="GO" id="GO:0071555">
    <property type="term" value="P:cell wall organization"/>
    <property type="evidence" value="ECO:0007669"/>
    <property type="project" value="UniProtKB-KW"/>
</dbReference>
<evidence type="ECO:0000256" key="6">
    <source>
        <dbReference type="ARBA" id="ARBA00022960"/>
    </source>
</evidence>
<evidence type="ECO:0000256" key="9">
    <source>
        <dbReference type="ARBA" id="ARBA00023316"/>
    </source>
</evidence>
<gene>
    <name evidence="10 17" type="primary">murF</name>
    <name evidence="16" type="ORF">BUW47_04090</name>
    <name evidence="17" type="ORF">GC247_07290</name>
    <name evidence="18" type="ORF">HCY95_00260</name>
    <name evidence="15" type="ORF">LACFE_CDS1097</name>
</gene>
<comment type="catalytic activity">
    <reaction evidence="11">
        <text>D-alanyl-D-alanine + UDP-N-acetyl-alpha-D-muramoyl-L-alanyl-gamma-D-glutamyl-meso-2,6-diaminopimelate + ATP = UDP-N-acetyl-alpha-D-muramoyl-L-alanyl-gamma-D-glutamyl-meso-2,6-diaminopimeloyl-D-alanyl-D-alanine + ADP + phosphate + H(+)</text>
        <dbReference type="Rhea" id="RHEA:28374"/>
        <dbReference type="ChEBI" id="CHEBI:15378"/>
        <dbReference type="ChEBI" id="CHEBI:30616"/>
        <dbReference type="ChEBI" id="CHEBI:43474"/>
        <dbReference type="ChEBI" id="CHEBI:57822"/>
        <dbReference type="ChEBI" id="CHEBI:61386"/>
        <dbReference type="ChEBI" id="CHEBI:83905"/>
        <dbReference type="ChEBI" id="CHEBI:456216"/>
        <dbReference type="EC" id="6.3.2.10"/>
    </reaction>
</comment>
<evidence type="ECO:0000259" key="14">
    <source>
        <dbReference type="Pfam" id="PF08245"/>
    </source>
</evidence>
<dbReference type="GeneID" id="83715477"/>
<evidence type="ECO:0000256" key="10">
    <source>
        <dbReference type="HAMAP-Rule" id="MF_02019"/>
    </source>
</evidence>
<dbReference type="SUPFAM" id="SSF53244">
    <property type="entry name" value="MurD-like peptide ligases, peptide-binding domain"/>
    <property type="match status" value="1"/>
</dbReference>
<reference evidence="18 22" key="4">
    <citation type="submission" date="2020-04" db="EMBL/GenBank/DDBJ databases">
        <title>Novel strain L. Fermentum HFD1 producer antibacterial peptides.</title>
        <authorList>
            <person name="Ozhegov G.D."/>
            <person name="Pavlova A.S."/>
            <person name="Zhuravleva D.E."/>
            <person name="Gogoleva N.V."/>
            <person name="Shagimardanova E.I."/>
            <person name="Markelova M.I."/>
            <person name="Yarullina D.R."/>
            <person name="Kayumov A.R."/>
        </authorList>
    </citation>
    <scope>NUCLEOTIDE SEQUENCE [LARGE SCALE GENOMIC DNA]</scope>
    <source>
        <strain evidence="18 22">HFD1</strain>
    </source>
</reference>
<dbReference type="Gene3D" id="3.40.1390.10">
    <property type="entry name" value="MurE/MurF, N-terminal domain"/>
    <property type="match status" value="1"/>
</dbReference>
<comment type="subcellular location">
    <subcellularLocation>
        <location evidence="10 11">Cytoplasm</location>
    </subcellularLocation>
</comment>
<dbReference type="PANTHER" id="PTHR43024:SF1">
    <property type="entry name" value="UDP-N-ACETYLMURAMOYL-TRIPEPTIDE--D-ALANYL-D-ALANINE LIGASE"/>
    <property type="match status" value="1"/>
</dbReference>
<dbReference type="InterPro" id="IPR036565">
    <property type="entry name" value="Mur-like_cat_sf"/>
</dbReference>
<evidence type="ECO:0000256" key="1">
    <source>
        <dbReference type="ARBA" id="ARBA00022490"/>
    </source>
</evidence>
<feature type="domain" description="Mur ligase C-terminal" evidence="13">
    <location>
        <begin position="318"/>
        <end position="445"/>
    </location>
</feature>
<keyword evidence="3 10" id="KW-0132">Cell division</keyword>
<dbReference type="Proteomes" id="UP000094714">
    <property type="component" value="Chromosome"/>
</dbReference>
<evidence type="ECO:0000313" key="21">
    <source>
        <dbReference type="Proteomes" id="UP000466799"/>
    </source>
</evidence>
<dbReference type="InterPro" id="IPR051046">
    <property type="entry name" value="MurCDEF_CellWall_CoF430Synth"/>
</dbReference>
<evidence type="ECO:0000256" key="2">
    <source>
        <dbReference type="ARBA" id="ARBA00022598"/>
    </source>
</evidence>
<organism evidence="15 19">
    <name type="scientific">Limosilactobacillus fermentum</name>
    <name type="common">Lactobacillus fermentum</name>
    <dbReference type="NCBI Taxonomy" id="1613"/>
    <lineage>
        <taxon>Bacteria</taxon>
        <taxon>Bacillati</taxon>
        <taxon>Bacillota</taxon>
        <taxon>Bacilli</taxon>
        <taxon>Lactobacillales</taxon>
        <taxon>Lactobacillaceae</taxon>
        <taxon>Limosilactobacillus</taxon>
    </lineage>
</organism>
<dbReference type="Gene3D" id="3.90.190.20">
    <property type="entry name" value="Mur ligase, C-terminal domain"/>
    <property type="match status" value="1"/>
</dbReference>
<keyword evidence="1 10" id="KW-0963">Cytoplasm</keyword>
<evidence type="ECO:0000256" key="3">
    <source>
        <dbReference type="ARBA" id="ARBA00022618"/>
    </source>
</evidence>
<feature type="domain" description="Mur ligase central" evidence="14">
    <location>
        <begin position="110"/>
        <end position="294"/>
    </location>
</feature>
<feature type="domain" description="Mur ligase N-terminal catalytic" evidence="12">
    <location>
        <begin position="26"/>
        <end position="97"/>
    </location>
</feature>
<dbReference type="PANTHER" id="PTHR43024">
    <property type="entry name" value="UDP-N-ACETYLMURAMOYL-TRIPEPTIDE--D-ALANYL-D-ALANINE LIGASE"/>
    <property type="match status" value="1"/>
</dbReference>
<name>A0A0F4HBV8_LIMFE</name>
<dbReference type="InterPro" id="IPR000713">
    <property type="entry name" value="Mur_ligase_N"/>
</dbReference>
<dbReference type="Gene3D" id="3.40.1190.10">
    <property type="entry name" value="Mur-like, catalytic domain"/>
    <property type="match status" value="1"/>
</dbReference>
<dbReference type="SUPFAM" id="SSF53623">
    <property type="entry name" value="MurD-like peptide ligases, catalytic domain"/>
    <property type="match status" value="1"/>
</dbReference>
<comment type="function">
    <text evidence="10 11">Involved in cell wall formation. Catalyzes the final step in the synthesis of UDP-N-acetylmuramoyl-pentapeptide, the precursor of murein.</text>
</comment>
<feature type="binding site" evidence="10">
    <location>
        <begin position="112"/>
        <end position="118"/>
    </location>
    <ligand>
        <name>ATP</name>
        <dbReference type="ChEBI" id="CHEBI:30616"/>
    </ligand>
</feature>
<dbReference type="AlphaFoldDB" id="A0A0F4HBV8"/>
<dbReference type="GO" id="GO:0009252">
    <property type="term" value="P:peptidoglycan biosynthetic process"/>
    <property type="evidence" value="ECO:0007669"/>
    <property type="project" value="UniProtKB-UniRule"/>
</dbReference>
<keyword evidence="7 10" id="KW-0573">Peptidoglycan synthesis</keyword>
<dbReference type="EMBL" id="CP050919">
    <property type="protein sequence ID" value="QIX57860.1"/>
    <property type="molecule type" value="Genomic_DNA"/>
</dbReference>
<evidence type="ECO:0000313" key="15">
    <source>
        <dbReference type="EMBL" id="AOR74551.1"/>
    </source>
</evidence>
<dbReference type="EC" id="6.3.2.10" evidence="10 11"/>
<evidence type="ECO:0000313" key="17">
    <source>
        <dbReference type="EMBL" id="MPQ35679.1"/>
    </source>
</evidence>
<keyword evidence="8 10" id="KW-0131">Cell cycle</keyword>
<dbReference type="InterPro" id="IPR004101">
    <property type="entry name" value="Mur_ligase_C"/>
</dbReference>
<comment type="catalytic activity">
    <reaction evidence="10">
        <text>UDP-N-acetyl-alpha-D-muramoyl-L-alanyl-gamma-D-glutamyl-L-lysine + D-alanyl-D-alanine + ATP = UDP-N-acetyl-alpha-D-muramoyl-L-alanyl-gamma-D-glutamyl-L-lysyl-D-alanyl-D-alanine + ADP + phosphate + H(+)</text>
        <dbReference type="Rhea" id="RHEA:16085"/>
        <dbReference type="ChEBI" id="CHEBI:15378"/>
        <dbReference type="ChEBI" id="CHEBI:30616"/>
        <dbReference type="ChEBI" id="CHEBI:43474"/>
        <dbReference type="ChEBI" id="CHEBI:57822"/>
        <dbReference type="ChEBI" id="CHEBI:70758"/>
        <dbReference type="ChEBI" id="CHEBI:83903"/>
        <dbReference type="ChEBI" id="CHEBI:456216"/>
        <dbReference type="EC" id="6.3.2.10"/>
    </reaction>
</comment>
<evidence type="ECO:0000313" key="20">
    <source>
        <dbReference type="Proteomes" id="UP000185427"/>
    </source>
</evidence>
<evidence type="ECO:0000256" key="7">
    <source>
        <dbReference type="ARBA" id="ARBA00022984"/>
    </source>
</evidence>
<dbReference type="Pfam" id="PF08245">
    <property type="entry name" value="Mur_ligase_M"/>
    <property type="match status" value="1"/>
</dbReference>
<keyword evidence="4 10" id="KW-0547">Nucleotide-binding</keyword>
<dbReference type="OrthoDB" id="9801978at2"/>
<dbReference type="Pfam" id="PF01225">
    <property type="entry name" value="Mur_ligase"/>
    <property type="match status" value="1"/>
</dbReference>
<dbReference type="UniPathway" id="UPA00219"/>
<dbReference type="Proteomes" id="UP000503169">
    <property type="component" value="Chromosome"/>
</dbReference>
<reference evidence="17 21" key="3">
    <citation type="submission" date="2019-10" db="EMBL/GenBank/DDBJ databases">
        <title>Genome Sequencing and assembly of Lactobacillus fermentum I2, a lactic acid bacteria.</title>
        <authorList>
            <person name="Lopes L.S."/>
            <person name="Persinoti G.F."/>
            <person name="Riano-Pachon D.M."/>
            <person name="Labate C.A."/>
        </authorList>
    </citation>
    <scope>NUCLEOTIDE SEQUENCE [LARGE SCALE GENOMIC DNA]</scope>
    <source>
        <strain evidence="17 21">I2</strain>
    </source>
</reference>
<evidence type="ECO:0000259" key="13">
    <source>
        <dbReference type="Pfam" id="PF02875"/>
    </source>
</evidence>
<evidence type="ECO:0000256" key="5">
    <source>
        <dbReference type="ARBA" id="ARBA00022840"/>
    </source>
</evidence>
<dbReference type="InterPro" id="IPR035911">
    <property type="entry name" value="MurE/MurF_N"/>
</dbReference>
<dbReference type="GO" id="GO:0005524">
    <property type="term" value="F:ATP binding"/>
    <property type="evidence" value="ECO:0007669"/>
    <property type="project" value="UniProtKB-UniRule"/>
</dbReference>
<reference evidence="16 20" key="2">
    <citation type="submission" date="2016-12" db="EMBL/GenBank/DDBJ databases">
        <title>Complete Genome Sequence of Lactobacillus fermentum Strain SNUV175, a Probiotic for Treatment of Bacterial Vaginosis.</title>
        <authorList>
            <person name="Lee S."/>
            <person name="You H.J."/>
            <person name="Kwon B."/>
            <person name="Ko G."/>
        </authorList>
    </citation>
    <scope>NUCLEOTIDE SEQUENCE [LARGE SCALE GENOMIC DNA]</scope>
    <source>
        <strain evidence="16 20">SNUV175</strain>
    </source>
</reference>
<dbReference type="SUPFAM" id="SSF63418">
    <property type="entry name" value="MurE/MurF N-terminal domain"/>
    <property type="match status" value="1"/>
</dbReference>
<dbReference type="NCBIfam" id="TIGR01143">
    <property type="entry name" value="murF"/>
    <property type="match status" value="1"/>
</dbReference>
<evidence type="ECO:0000259" key="12">
    <source>
        <dbReference type="Pfam" id="PF01225"/>
    </source>
</evidence>
<comment type="pathway">
    <text evidence="10 11">Cell wall biogenesis; peptidoglycan biosynthesis.</text>
</comment>
<proteinExistence type="inferred from homology"/>
<evidence type="ECO:0000256" key="4">
    <source>
        <dbReference type="ARBA" id="ARBA00022741"/>
    </source>
</evidence>
<dbReference type="GO" id="GO:0047480">
    <property type="term" value="F:UDP-N-acetylmuramoyl-tripeptide-D-alanyl-D-alanine ligase activity"/>
    <property type="evidence" value="ECO:0007669"/>
    <property type="project" value="UniProtKB-UniRule"/>
</dbReference>
<keyword evidence="2 10" id="KW-0436">Ligase</keyword>
<reference evidence="15 19" key="1">
    <citation type="submission" date="2016-09" db="EMBL/GenBank/DDBJ databases">
        <title>Genome Sequence of the Lactobacillus fermentum strain NCC2970 (CNCM I-5068).</title>
        <authorList>
            <person name="Barretto C."/>
            <person name="Ngom-Bru C."/>
            <person name="Genevaz A."/>
            <person name="Fournier C."/>
            <person name="Moine D."/>
            <person name="Kassam M."/>
            <person name="Iltis A."/>
            <person name="Sagory-Zalkind P."/>
            <person name="Faucherand G."/>
            <person name="Descombes P."/>
            <person name="Duboux S."/>
        </authorList>
    </citation>
    <scope>NUCLEOTIDE SEQUENCE [LARGE SCALE GENOMIC DNA]</scope>
    <source>
        <strain evidence="15 19">NCC2970</strain>
    </source>
</reference>
<dbReference type="Proteomes" id="UP000466799">
    <property type="component" value="Unassembled WGS sequence"/>
</dbReference>
<dbReference type="GO" id="GO:0008360">
    <property type="term" value="P:regulation of cell shape"/>
    <property type="evidence" value="ECO:0007669"/>
    <property type="project" value="UniProtKB-KW"/>
</dbReference>
<dbReference type="Proteomes" id="UP000185427">
    <property type="component" value="Chromosome"/>
</dbReference>
<sequence>MKMSLAEIAQAIQAHNQVDQWGDIEVRSVAFDSRNLEAGGLFVPLKGEQDGHQYVAKAFENGAKATLWAKDHPYDPADGYPRLVVDDPLEALQQLGKYYLNKINPVVVAVTGSNGKTTTKDMVASILATQMNVIKTYANFNNEIGVPVTLLNMEANTEAVVVEMGMDRFGQLDLLSRLTTPDIAVVTMIGEAHIEFFGSRDKIADAKMEITHGLAEDGTFVYDGDEPLLRERAAKLSQQTKTFGRQLDDDLYATSVNPDVDHVSFTVNQWPDEVFTIPLVGEYNVNNALAAMTVGKLMHVTPANMKQALQNVELTENRSEWVAGANGERILSDVYNSNPTAVKEVLATLATIPVAGKRVAVLGDMLELGEASARLHAGLCDAIMNGHLDEVYLIGGEMGALKDALLKAGYPAGQLHYYQAAQRKALTDALQASLTTGDVVLLKASHGLHLEKVLAQLEK</sequence>
<dbReference type="EMBL" id="CP019030">
    <property type="protein sequence ID" value="APU45665.1"/>
    <property type="molecule type" value="Genomic_DNA"/>
</dbReference>
<dbReference type="EMBL" id="WHJL01000086">
    <property type="protein sequence ID" value="MPQ35679.1"/>
    <property type="molecule type" value="Genomic_DNA"/>
</dbReference>
<dbReference type="Pfam" id="PF02875">
    <property type="entry name" value="Mur_ligase_C"/>
    <property type="match status" value="1"/>
</dbReference>
<dbReference type="EMBL" id="CP017151">
    <property type="protein sequence ID" value="AOR74551.1"/>
    <property type="molecule type" value="Genomic_DNA"/>
</dbReference>
<evidence type="ECO:0000313" key="16">
    <source>
        <dbReference type="EMBL" id="APU45665.1"/>
    </source>
</evidence>
<dbReference type="PATRIC" id="fig|1613.112.peg.1154"/>
<comment type="similarity">
    <text evidence="10">Belongs to the MurCDEF family. MurF subfamily.</text>
</comment>
<accession>A0A0F4HBV8</accession>